<dbReference type="Gene3D" id="2.40.70.10">
    <property type="entry name" value="Acid Proteases"/>
    <property type="match status" value="2"/>
</dbReference>
<sequence>MLRKILLICSLCLFINILQAKSLDNFLAEYDYQKLKLVNTNQEFATPYLIGKVNQNKAYVLFDSGSKGVSIFNFSVNQLKLNKIEDQNYSLNMAGQKSKNYNVILDKIEIGNISLNNIKARITTQPKKKQYPIIIVGLDFLEKYNAILDFSRSYIYLTNRTITPKEHYLIGQKLQNNSDYLLINLTKLISQYQIMSIAIDNNSPVNCLVDTGTSNFTIANKYSESLGLKSTSKKTIQATDGTLTIADANISSLIINPLNIFFQKKVELDNVSATSANIEPMSKFLGVLCVLGYKELSRMNSIYDIAAATIYIRNNHKLL</sequence>
<name>A0AAC9NNG8_9GAMM</name>
<evidence type="ECO:0000313" key="3">
    <source>
        <dbReference type="Proteomes" id="UP000182459"/>
    </source>
</evidence>
<keyword evidence="1" id="KW-0732">Signal</keyword>
<feature type="chain" id="PRO_5042090413" description="Aspartyl protease" evidence="1">
    <location>
        <begin position="21"/>
        <end position="319"/>
    </location>
</feature>
<evidence type="ECO:0008006" key="4">
    <source>
        <dbReference type="Google" id="ProtNLM"/>
    </source>
</evidence>
<dbReference type="GO" id="GO:0004190">
    <property type="term" value="F:aspartic-type endopeptidase activity"/>
    <property type="evidence" value="ECO:0007669"/>
    <property type="project" value="InterPro"/>
</dbReference>
<keyword evidence="3" id="KW-1185">Reference proteome</keyword>
<dbReference type="PROSITE" id="PS00141">
    <property type="entry name" value="ASP_PROTEASE"/>
    <property type="match status" value="1"/>
</dbReference>
<dbReference type="GO" id="GO:0006508">
    <property type="term" value="P:proteolysis"/>
    <property type="evidence" value="ECO:0007669"/>
    <property type="project" value="InterPro"/>
</dbReference>
<evidence type="ECO:0000256" key="1">
    <source>
        <dbReference type="SAM" id="SignalP"/>
    </source>
</evidence>
<dbReference type="InterPro" id="IPR021109">
    <property type="entry name" value="Peptidase_aspartic_dom_sf"/>
</dbReference>
<protein>
    <recommendedName>
        <fullName evidence="4">Aspartyl protease</fullName>
    </recommendedName>
</protein>
<dbReference type="SUPFAM" id="SSF50630">
    <property type="entry name" value="Acid proteases"/>
    <property type="match status" value="1"/>
</dbReference>
<dbReference type="AlphaFoldDB" id="A0AAC9NNG8"/>
<dbReference type="Pfam" id="PF13650">
    <property type="entry name" value="Asp_protease_2"/>
    <property type="match status" value="1"/>
</dbReference>
<organism evidence="2 3">
    <name type="scientific">Francisella hispaniensis FSC454</name>
    <dbReference type="NCBI Taxonomy" id="1088883"/>
    <lineage>
        <taxon>Bacteria</taxon>
        <taxon>Pseudomonadati</taxon>
        <taxon>Pseudomonadota</taxon>
        <taxon>Gammaproteobacteria</taxon>
        <taxon>Thiotrichales</taxon>
        <taxon>Francisellaceae</taxon>
        <taxon>Francisella</taxon>
    </lineage>
</organism>
<dbReference type="KEGG" id="fhi:FSC454_05660"/>
<dbReference type="Proteomes" id="UP000182459">
    <property type="component" value="Chromosome"/>
</dbReference>
<dbReference type="RefSeq" id="WP_071794808.1">
    <property type="nucleotide sequence ID" value="NZ_CP018093.1"/>
</dbReference>
<feature type="signal peptide" evidence="1">
    <location>
        <begin position="1"/>
        <end position="20"/>
    </location>
</feature>
<evidence type="ECO:0000313" key="2">
    <source>
        <dbReference type="EMBL" id="APD50635.1"/>
    </source>
</evidence>
<proteinExistence type="predicted"/>
<dbReference type="EMBL" id="CP018093">
    <property type="protein sequence ID" value="APD50635.1"/>
    <property type="molecule type" value="Genomic_DNA"/>
</dbReference>
<reference evidence="2 3" key="1">
    <citation type="submission" date="2016-11" db="EMBL/GenBank/DDBJ databases">
        <authorList>
            <person name="Hagglund E."/>
            <person name="Bystrom M."/>
            <person name="Naslund J."/>
            <person name="Stenberg P."/>
            <person name="Sjodin A."/>
        </authorList>
    </citation>
    <scope>NUCLEOTIDE SEQUENCE [LARGE SCALE GENOMIC DNA]</scope>
    <source>
        <strain evidence="2 3">CCUG 58020</strain>
    </source>
</reference>
<dbReference type="Pfam" id="PF13975">
    <property type="entry name" value="gag-asp_proteas"/>
    <property type="match status" value="1"/>
</dbReference>
<dbReference type="InterPro" id="IPR034122">
    <property type="entry name" value="Retropepsin-like_bacterial"/>
</dbReference>
<dbReference type="InterPro" id="IPR001969">
    <property type="entry name" value="Aspartic_peptidase_AS"/>
</dbReference>
<dbReference type="CDD" id="cd05483">
    <property type="entry name" value="retropepsin_like_bacteria"/>
    <property type="match status" value="1"/>
</dbReference>
<accession>A0AAC9NNG8</accession>
<gene>
    <name evidence="2" type="ORF">FSC454_05660</name>
</gene>